<reference evidence="1 2" key="1">
    <citation type="submission" date="2016-10" db="EMBL/GenBank/DDBJ databases">
        <authorList>
            <person name="de Groot N.N."/>
        </authorList>
    </citation>
    <scope>NUCLEOTIDE SEQUENCE [LARGE SCALE GENOMIC DNA]</scope>
    <source>
        <strain evidence="1 2">DSM 2895</strain>
    </source>
</reference>
<dbReference type="Gene3D" id="2.60.40.10">
    <property type="entry name" value="Immunoglobulins"/>
    <property type="match status" value="1"/>
</dbReference>
<evidence type="ECO:0000313" key="2">
    <source>
        <dbReference type="Proteomes" id="UP000182836"/>
    </source>
</evidence>
<sequence>MTAAWEVVWQQVSSHKYGDSYPDFLRVRFYKETGEDILAYTLYASNSDSNYLLSSQFWVRPGYDFTNYRYAFYIVEREAQTKRILESMPPDGNFLYTTLTPPIPTEPGATIVVARQRKNQNPVLSISTGNMALSAGNCILSGTVNDPDGDTVTISATIAGIPKQTTVAGSGRWTLTWPVSDLPQAQYSNITVTANDGQGGTATATYTGIITIDKTNPSIAISGVSQGQTYTSVTPVFSATDTGGAGLQSCTATLNGNAFTSGTTITTAGNYTLVVTAKDNAGNVSTQTVSFFVNSNPTMTVTTADNQSLTDGKSFSITGNATDANSGDVLTVKYKIDNGTVRNIASGVASGTPLSFTKNLTFSNKRLRDGATEVTGDLAENVDHILNVWAEDDKAGKSTEVTCKFRVIHNRPPIISGTNEDLGTIQAPPSKTYTVSDAENDTFTVTEKIDGKVIRSFAGVAGQENTITIPHDFWIRLQPGIQHKLVIEATDSKGMTAARTYTFVRQETKLEFKLKKPFVTDIAAKRILVTIDAVVPNGTTMKIEACNNAFDASPTWEDITNHVRFNRGFLFTNTEKTAEQWGVDIRFMFEKGTANSQVIVNGFGGAFD</sequence>
<evidence type="ECO:0000313" key="1">
    <source>
        <dbReference type="EMBL" id="SDK30984.1"/>
    </source>
</evidence>
<name>A0A1G9AVU2_ANEMI</name>
<dbReference type="CDD" id="cd00146">
    <property type="entry name" value="PKD"/>
    <property type="match status" value="1"/>
</dbReference>
<dbReference type="InterPro" id="IPR013783">
    <property type="entry name" value="Ig-like_fold"/>
</dbReference>
<organism evidence="1 2">
    <name type="scientific">Aneurinibacillus migulanus</name>
    <name type="common">Bacillus migulanus</name>
    <dbReference type="NCBI Taxonomy" id="47500"/>
    <lineage>
        <taxon>Bacteria</taxon>
        <taxon>Bacillati</taxon>
        <taxon>Bacillota</taxon>
        <taxon>Bacilli</taxon>
        <taxon>Bacillales</taxon>
        <taxon>Paenibacillaceae</taxon>
        <taxon>Aneurinibacillus group</taxon>
        <taxon>Aneurinibacillus</taxon>
    </lineage>
</organism>
<proteinExistence type="predicted"/>
<protein>
    <submittedName>
        <fullName evidence="1">Ig-like domain (Group 3)</fullName>
    </submittedName>
</protein>
<dbReference type="OrthoDB" id="7820733at2"/>
<gene>
    <name evidence="1" type="ORF">SAMN04487909_14830</name>
</gene>
<dbReference type="RefSeq" id="WP_139189221.1">
    <property type="nucleotide sequence ID" value="NZ_BJOA01000175.1"/>
</dbReference>
<dbReference type="Proteomes" id="UP000182836">
    <property type="component" value="Unassembled WGS sequence"/>
</dbReference>
<dbReference type="GeneID" id="42309965"/>
<dbReference type="EMBL" id="FNED01000048">
    <property type="protein sequence ID" value="SDK30984.1"/>
    <property type="molecule type" value="Genomic_DNA"/>
</dbReference>
<dbReference type="Pfam" id="PF17963">
    <property type="entry name" value="Big_9"/>
    <property type="match status" value="1"/>
</dbReference>
<dbReference type="AlphaFoldDB" id="A0A1G9AVU2"/>
<accession>A0A1G9AVU2</accession>